<evidence type="ECO:0000313" key="2">
    <source>
        <dbReference type="Proteomes" id="UP001243717"/>
    </source>
</evidence>
<reference evidence="1 2" key="1">
    <citation type="submission" date="2023-04" db="EMBL/GenBank/DDBJ databases">
        <title>A novel bacteria isolated from coastal sediment.</title>
        <authorList>
            <person name="Liu X.-J."/>
            <person name="Du Z.-J."/>
        </authorList>
    </citation>
    <scope>NUCLEOTIDE SEQUENCE [LARGE SCALE GENOMIC DNA]</scope>
    <source>
        <strain evidence="1 2">SDUM461004</strain>
    </source>
</reference>
<gene>
    <name evidence="1" type="ORF">QEH59_04675</name>
</gene>
<evidence type="ECO:0000313" key="1">
    <source>
        <dbReference type="EMBL" id="MDQ8193704.1"/>
    </source>
</evidence>
<name>A0ABU1AFU7_9BACT</name>
<sequence length="182" mass="20790">MIRILQNISSRERTMLAAVIFVCLLIWLSSLASRWDLSKQTLQDANKQIRQQKVWLENAPLFQAQFDQNMSRFDTKQMLGGTELSTFIDSYARKNKLKYEMTPPAVKSGKLYSKASMRVSLSNISLEDLIKLQIELDSKRPYIAVETIALVANRSDPRLLNARLNLTSLSIHSTDAQKLKTL</sequence>
<dbReference type="RefSeq" id="WP_308984187.1">
    <property type="nucleotide sequence ID" value="NZ_JARXIC010000005.1"/>
</dbReference>
<organism evidence="1 2">
    <name type="scientific">Thalassobacterium sedimentorum</name>
    <dbReference type="NCBI Taxonomy" id="3041258"/>
    <lineage>
        <taxon>Bacteria</taxon>
        <taxon>Pseudomonadati</taxon>
        <taxon>Verrucomicrobiota</taxon>
        <taxon>Opitutia</taxon>
        <taxon>Puniceicoccales</taxon>
        <taxon>Coraliomargaritaceae</taxon>
        <taxon>Thalassobacterium</taxon>
    </lineage>
</organism>
<dbReference type="EMBL" id="JARXIC010000005">
    <property type="protein sequence ID" value="MDQ8193704.1"/>
    <property type="molecule type" value="Genomic_DNA"/>
</dbReference>
<comment type="caution">
    <text evidence="1">The sequence shown here is derived from an EMBL/GenBank/DDBJ whole genome shotgun (WGS) entry which is preliminary data.</text>
</comment>
<dbReference type="Proteomes" id="UP001243717">
    <property type="component" value="Unassembled WGS sequence"/>
</dbReference>
<keyword evidence="2" id="KW-1185">Reference proteome</keyword>
<proteinExistence type="predicted"/>
<protein>
    <recommendedName>
        <fullName evidence="3">General secretion pathway protein GspM</fullName>
    </recommendedName>
</protein>
<evidence type="ECO:0008006" key="3">
    <source>
        <dbReference type="Google" id="ProtNLM"/>
    </source>
</evidence>
<accession>A0ABU1AFU7</accession>